<keyword evidence="2" id="KW-1185">Reference proteome</keyword>
<dbReference type="EMBL" id="KV454426">
    <property type="protein sequence ID" value="ODQ82661.1"/>
    <property type="molecule type" value="Genomic_DNA"/>
</dbReference>
<dbReference type="GeneID" id="30145370"/>
<accession>A0A1E3QYG9</accession>
<reference evidence="2" key="1">
    <citation type="submission" date="2016-05" db="EMBL/GenBank/DDBJ databases">
        <title>Comparative genomics of biotechnologically important yeasts.</title>
        <authorList>
            <consortium name="DOE Joint Genome Institute"/>
            <person name="Riley R."/>
            <person name="Haridas S."/>
            <person name="Wolfe K.H."/>
            <person name="Lopes M.R."/>
            <person name="Hittinger C.T."/>
            <person name="Goker M."/>
            <person name="Salamov A."/>
            <person name="Wisecaver J."/>
            <person name="Long T.M."/>
            <person name="Aerts A.L."/>
            <person name="Barry K."/>
            <person name="Choi C."/>
            <person name="Clum A."/>
            <person name="Coughlan A.Y."/>
            <person name="Deshpande S."/>
            <person name="Douglass A.P."/>
            <person name="Hanson S.J."/>
            <person name="Klenk H.-P."/>
            <person name="Labutti K."/>
            <person name="Lapidus A."/>
            <person name="Lindquist E."/>
            <person name="Lipzen A."/>
            <person name="Meier-Kolthoff J.P."/>
            <person name="Ohm R.A."/>
            <person name="Otillar R.P."/>
            <person name="Pangilinan J."/>
            <person name="Peng Y."/>
            <person name="Rokas A."/>
            <person name="Rosa C.A."/>
            <person name="Scheuner C."/>
            <person name="Sibirny A.A."/>
            <person name="Slot J.C."/>
            <person name="Stielow J.B."/>
            <person name="Sun H."/>
            <person name="Kurtzman C.P."/>
            <person name="Blackwell M."/>
            <person name="Grigoriev I.V."/>
            <person name="Jeffries T.W."/>
        </authorList>
    </citation>
    <scope>NUCLEOTIDE SEQUENCE [LARGE SCALE GENOMIC DNA]</scope>
    <source>
        <strain evidence="2">NRRL Y-12698</strain>
    </source>
</reference>
<name>A0A1E3QYG9_9ASCO</name>
<evidence type="ECO:0000313" key="2">
    <source>
        <dbReference type="Proteomes" id="UP000094336"/>
    </source>
</evidence>
<dbReference type="RefSeq" id="XP_018987989.1">
    <property type="nucleotide sequence ID" value="XM_019127517.1"/>
</dbReference>
<proteinExistence type="predicted"/>
<evidence type="ECO:0000313" key="1">
    <source>
        <dbReference type="EMBL" id="ODQ82661.1"/>
    </source>
</evidence>
<organism evidence="1 2">
    <name type="scientific">Babjeviella inositovora NRRL Y-12698</name>
    <dbReference type="NCBI Taxonomy" id="984486"/>
    <lineage>
        <taxon>Eukaryota</taxon>
        <taxon>Fungi</taxon>
        <taxon>Dikarya</taxon>
        <taxon>Ascomycota</taxon>
        <taxon>Saccharomycotina</taxon>
        <taxon>Pichiomycetes</taxon>
        <taxon>Serinales incertae sedis</taxon>
        <taxon>Babjeviella</taxon>
    </lineage>
</organism>
<dbReference type="Proteomes" id="UP000094336">
    <property type="component" value="Unassembled WGS sequence"/>
</dbReference>
<protein>
    <submittedName>
        <fullName evidence="1">Uncharacterized protein</fullName>
    </submittedName>
</protein>
<dbReference type="AlphaFoldDB" id="A0A1E3QYG9"/>
<sequence length="86" mass="10176">MERTMIYTVSKTDGNLKVSESGLRQRTLRTLRIRVEYTSEIPGHGDIPSRSWEATNRYPFTGTITYMCFWGKALEPYRYMYQKLIN</sequence>
<gene>
    <name evidence="1" type="ORF">BABINDRAFT_159195</name>
</gene>